<evidence type="ECO:0000313" key="1">
    <source>
        <dbReference type="EMBL" id="MET1256034.1"/>
    </source>
</evidence>
<sequence>MNSTRSLNYTETLDKALYWLRELEIDKALDLLYSLLEQNPRKFELIQQIYQIETKRPQQPGFLKICEYLFAFRSNQRHIHQLIIQAYRQLKQLKLSTEQFSQATIFNLFFHLHQSTMLDDAGQLAEQIKTQFPQPENTNHVESNNIFLHPVDNTTPSTPQALLWYCESLIQHKQYLLAQKELKYLITYYAETSEARNAVGQLKQVDLTLSKFNAL</sequence>
<dbReference type="RefSeq" id="WP_353896620.1">
    <property type="nucleotide sequence ID" value="NZ_JBEVCJ010000016.1"/>
</dbReference>
<accession>A0ABV2BVR8</accession>
<keyword evidence="2" id="KW-1185">Reference proteome</keyword>
<evidence type="ECO:0000313" key="2">
    <source>
        <dbReference type="Proteomes" id="UP001548189"/>
    </source>
</evidence>
<name>A0ABV2BVR8_9GAMM</name>
<proteinExistence type="predicted"/>
<dbReference type="EMBL" id="JBEVCJ010000016">
    <property type="protein sequence ID" value="MET1256034.1"/>
    <property type="molecule type" value="Genomic_DNA"/>
</dbReference>
<gene>
    <name evidence="1" type="ORF">ABVT43_12920</name>
</gene>
<dbReference type="Proteomes" id="UP001548189">
    <property type="component" value="Unassembled WGS sequence"/>
</dbReference>
<organism evidence="1 2">
    <name type="scientific">Aliikangiella maris</name>
    <dbReference type="NCBI Taxonomy" id="3162458"/>
    <lineage>
        <taxon>Bacteria</taxon>
        <taxon>Pseudomonadati</taxon>
        <taxon>Pseudomonadota</taxon>
        <taxon>Gammaproteobacteria</taxon>
        <taxon>Oceanospirillales</taxon>
        <taxon>Pleioneaceae</taxon>
        <taxon>Aliikangiella</taxon>
    </lineage>
</organism>
<comment type="caution">
    <text evidence="1">The sequence shown here is derived from an EMBL/GenBank/DDBJ whole genome shotgun (WGS) entry which is preliminary data.</text>
</comment>
<evidence type="ECO:0008006" key="3">
    <source>
        <dbReference type="Google" id="ProtNLM"/>
    </source>
</evidence>
<reference evidence="1 2" key="1">
    <citation type="submission" date="2024-06" db="EMBL/GenBank/DDBJ databases">
        <authorList>
            <person name="Li F."/>
        </authorList>
    </citation>
    <scope>NUCLEOTIDE SEQUENCE [LARGE SCALE GENOMIC DNA]</scope>
    <source>
        <strain evidence="1 2">GXAS 311</strain>
    </source>
</reference>
<protein>
    <recommendedName>
        <fullName evidence="3">Tetratricopeptide repeat protein</fullName>
    </recommendedName>
</protein>